<feature type="region of interest" description="Disordered" evidence="1">
    <location>
        <begin position="1"/>
        <end position="53"/>
    </location>
</feature>
<feature type="region of interest" description="Disordered" evidence="1">
    <location>
        <begin position="220"/>
        <end position="239"/>
    </location>
</feature>
<evidence type="ECO:0000313" key="2">
    <source>
        <dbReference type="EMBL" id="KAF8663111.1"/>
    </source>
</evidence>
<dbReference type="AlphaFoldDB" id="A0A835AST3"/>
<sequence>MPDSRRRAPPAPTGLKKRLPRTRRQRRAAELSQSKFGNSQSSRKQTEGHARPHVISILQWGVVHAPPPWLVAPSSPPPPPPQKRRPARKSSPRDARRVPRAAPPPPPAPTLSTRSFPFSSLSFPSPVKRPSFSPAGRASIRPYRTRKLPSSILDFFPSAGMAVSSGMAAFSVRPPAPARPCVASAAAGGVRMRASGAGGSGAKWWAPLLGWSGQPDYIDAQPPAAAPDVEEEPRPRSAAARRFGVLTEDKARQLRVRMMETESFHDAMYHSAIASRLASAAPDKH</sequence>
<feature type="compositionally biased region" description="Basic residues" evidence="1">
    <location>
        <begin position="15"/>
        <end position="26"/>
    </location>
</feature>
<dbReference type="Proteomes" id="UP000636709">
    <property type="component" value="Unassembled WGS sequence"/>
</dbReference>
<evidence type="ECO:0000256" key="1">
    <source>
        <dbReference type="SAM" id="MobiDB-lite"/>
    </source>
</evidence>
<reference evidence="2" key="1">
    <citation type="submission" date="2020-07" db="EMBL/GenBank/DDBJ databases">
        <title>Genome sequence and genetic diversity analysis of an under-domesticated orphan crop, white fonio (Digitaria exilis).</title>
        <authorList>
            <person name="Bennetzen J.L."/>
            <person name="Chen S."/>
            <person name="Ma X."/>
            <person name="Wang X."/>
            <person name="Yssel A.E.J."/>
            <person name="Chaluvadi S.R."/>
            <person name="Johnson M."/>
            <person name="Gangashetty P."/>
            <person name="Hamidou F."/>
            <person name="Sanogo M.D."/>
            <person name="Zwaenepoel A."/>
            <person name="Wallace J."/>
            <person name="Van De Peer Y."/>
            <person name="Van Deynze A."/>
        </authorList>
    </citation>
    <scope>NUCLEOTIDE SEQUENCE</scope>
    <source>
        <tissue evidence="2">Leaves</tissue>
    </source>
</reference>
<protein>
    <submittedName>
        <fullName evidence="2">Uncharacterized protein</fullName>
    </submittedName>
</protein>
<feature type="compositionally biased region" description="Pro residues" evidence="1">
    <location>
        <begin position="68"/>
        <end position="81"/>
    </location>
</feature>
<dbReference type="PANTHER" id="PTHR34198">
    <property type="entry name" value="OS01G0175100 PROTEIN"/>
    <property type="match status" value="1"/>
</dbReference>
<feature type="compositionally biased region" description="Polar residues" evidence="1">
    <location>
        <begin position="31"/>
        <end position="43"/>
    </location>
</feature>
<proteinExistence type="predicted"/>
<name>A0A835AST3_9POAL</name>
<feature type="region of interest" description="Disordered" evidence="1">
    <location>
        <begin position="68"/>
        <end position="116"/>
    </location>
</feature>
<keyword evidence="3" id="KW-1185">Reference proteome</keyword>
<dbReference type="EMBL" id="JACEFO010002379">
    <property type="protein sequence ID" value="KAF8663111.1"/>
    <property type="molecule type" value="Genomic_DNA"/>
</dbReference>
<evidence type="ECO:0000313" key="3">
    <source>
        <dbReference type="Proteomes" id="UP000636709"/>
    </source>
</evidence>
<comment type="caution">
    <text evidence="2">The sequence shown here is derived from an EMBL/GenBank/DDBJ whole genome shotgun (WGS) entry which is preliminary data.</text>
</comment>
<dbReference type="PANTHER" id="PTHR34198:SF1">
    <property type="entry name" value="OS01G0104300 PROTEIN"/>
    <property type="match status" value="1"/>
</dbReference>
<accession>A0A835AST3</accession>
<dbReference type="OrthoDB" id="1913905at2759"/>
<organism evidence="2 3">
    <name type="scientific">Digitaria exilis</name>
    <dbReference type="NCBI Taxonomy" id="1010633"/>
    <lineage>
        <taxon>Eukaryota</taxon>
        <taxon>Viridiplantae</taxon>
        <taxon>Streptophyta</taxon>
        <taxon>Embryophyta</taxon>
        <taxon>Tracheophyta</taxon>
        <taxon>Spermatophyta</taxon>
        <taxon>Magnoliopsida</taxon>
        <taxon>Liliopsida</taxon>
        <taxon>Poales</taxon>
        <taxon>Poaceae</taxon>
        <taxon>PACMAD clade</taxon>
        <taxon>Panicoideae</taxon>
        <taxon>Panicodae</taxon>
        <taxon>Paniceae</taxon>
        <taxon>Anthephorinae</taxon>
        <taxon>Digitaria</taxon>
    </lineage>
</organism>
<gene>
    <name evidence="2" type="ORF">HU200_055709</name>
</gene>